<dbReference type="InterPro" id="IPR036188">
    <property type="entry name" value="FAD/NAD-bd_sf"/>
</dbReference>
<dbReference type="PANTHER" id="PTHR46972">
    <property type="entry name" value="MONOOXYGENASE ASQM-RELATED"/>
    <property type="match status" value="1"/>
</dbReference>
<keyword evidence="8" id="KW-1185">Reference proteome</keyword>
<reference evidence="7 8" key="1">
    <citation type="journal article" date="2024" name="J. Plant Pathol.">
        <title>Sequence and assembly of the genome of Seiridium unicorne, isolate CBS 538.82, causal agent of cypress canker disease.</title>
        <authorList>
            <person name="Scali E."/>
            <person name="Rocca G.D."/>
            <person name="Danti R."/>
            <person name="Garbelotto M."/>
            <person name="Barberini S."/>
            <person name="Baroncelli R."/>
            <person name="Emiliani G."/>
        </authorList>
    </citation>
    <scope>NUCLEOTIDE SEQUENCE [LARGE SCALE GENOMIC DNA]</scope>
    <source>
        <strain evidence="7 8">BM-138-508</strain>
    </source>
</reference>
<dbReference type="PANTHER" id="PTHR46972:SF1">
    <property type="entry name" value="FAD DEPENDENT OXIDOREDUCTASE DOMAIN-CONTAINING PROTEIN"/>
    <property type="match status" value="1"/>
</dbReference>
<evidence type="ECO:0000313" key="8">
    <source>
        <dbReference type="Proteomes" id="UP001408356"/>
    </source>
</evidence>
<evidence type="ECO:0000256" key="2">
    <source>
        <dbReference type="ARBA" id="ARBA00022630"/>
    </source>
</evidence>
<keyword evidence="3" id="KW-0274">FAD</keyword>
<evidence type="ECO:0000256" key="3">
    <source>
        <dbReference type="ARBA" id="ARBA00022827"/>
    </source>
</evidence>
<feature type="domain" description="FAD-binding" evidence="6">
    <location>
        <begin position="5"/>
        <end position="337"/>
    </location>
</feature>
<dbReference type="InterPro" id="IPR002938">
    <property type="entry name" value="FAD-bd"/>
</dbReference>
<organism evidence="7 8">
    <name type="scientific">Seiridium unicorne</name>
    <dbReference type="NCBI Taxonomy" id="138068"/>
    <lineage>
        <taxon>Eukaryota</taxon>
        <taxon>Fungi</taxon>
        <taxon>Dikarya</taxon>
        <taxon>Ascomycota</taxon>
        <taxon>Pezizomycotina</taxon>
        <taxon>Sordariomycetes</taxon>
        <taxon>Xylariomycetidae</taxon>
        <taxon>Amphisphaeriales</taxon>
        <taxon>Sporocadaceae</taxon>
        <taxon>Seiridium</taxon>
    </lineage>
</organism>
<comment type="pathway">
    <text evidence="1">Secondary metabolite biosynthesis.</text>
</comment>
<dbReference type="Proteomes" id="UP001408356">
    <property type="component" value="Unassembled WGS sequence"/>
</dbReference>
<name>A0ABR2V9T4_9PEZI</name>
<comment type="caution">
    <text evidence="7">The sequence shown here is derived from an EMBL/GenBank/DDBJ whole genome shotgun (WGS) entry which is preliminary data.</text>
</comment>
<dbReference type="PRINTS" id="PR00420">
    <property type="entry name" value="RNGMNOXGNASE"/>
</dbReference>
<dbReference type="Gene3D" id="3.50.50.60">
    <property type="entry name" value="FAD/NAD(P)-binding domain"/>
    <property type="match status" value="1"/>
</dbReference>
<evidence type="ECO:0000256" key="1">
    <source>
        <dbReference type="ARBA" id="ARBA00005179"/>
    </source>
</evidence>
<keyword evidence="2" id="KW-0285">Flavoprotein</keyword>
<evidence type="ECO:0000256" key="4">
    <source>
        <dbReference type="ARBA" id="ARBA00023002"/>
    </source>
</evidence>
<evidence type="ECO:0000256" key="5">
    <source>
        <dbReference type="ARBA" id="ARBA00023033"/>
    </source>
</evidence>
<dbReference type="EMBL" id="JARVKF010000065">
    <property type="protein sequence ID" value="KAK9423685.1"/>
    <property type="molecule type" value="Genomic_DNA"/>
</dbReference>
<proteinExistence type="predicted"/>
<dbReference type="Pfam" id="PF01494">
    <property type="entry name" value="FAD_binding_3"/>
    <property type="match status" value="1"/>
</dbReference>
<evidence type="ECO:0000259" key="6">
    <source>
        <dbReference type="Pfam" id="PF01494"/>
    </source>
</evidence>
<protein>
    <recommendedName>
        <fullName evidence="6">FAD-binding domain-containing protein</fullName>
    </recommendedName>
</protein>
<sequence>MASLQIAIIGAGPVGCMLARILSVSVPSVSVTIYESDSSPNFRSQGGTLDLHPKSGLAAIREAKLEEQFRKFARLDGDYVLMCDKDLKTLLTFGPSGKGNLERPEIDRSDLRTILAESLPEGTIKWGHHLARLEPDGETRKTLIFKDGSTATGFDLVVGAEGAWSKVRTFITDIKPYYSGIAYHTFSIPDPKTKAPGLHKLVNGGNVFASNTHQKLSVQQMGDGSLHVGYSMVRPESWQDPASEDWCVYDVHDLEATRHDILKAMADWDPRLREAILKVQGKVDTRNLYMLPADFTWEHKAGVTLIGDAAHVMTPFAGEGVNVGLNDARHLAAAIKRSVETGSSLEAEVEKAEKAMFPRMNKFQKLTESLMNLWMFSDDVHTVIPKVVMEHVTLDLPWLLHPLLWVGVNGWWAAKALKESIIG</sequence>
<dbReference type="SUPFAM" id="SSF51905">
    <property type="entry name" value="FAD/NAD(P)-binding domain"/>
    <property type="match status" value="1"/>
</dbReference>
<gene>
    <name evidence="7" type="ORF">SUNI508_13962</name>
</gene>
<keyword evidence="4" id="KW-0560">Oxidoreductase</keyword>
<keyword evidence="5" id="KW-0503">Monooxygenase</keyword>
<accession>A0ABR2V9T4</accession>
<evidence type="ECO:0000313" key="7">
    <source>
        <dbReference type="EMBL" id="KAK9423685.1"/>
    </source>
</evidence>